<keyword evidence="5" id="KW-1185">Reference proteome</keyword>
<organism evidence="3 4">
    <name type="scientific">Roseibaca calidilacus</name>
    <dbReference type="NCBI Taxonomy" id="1666912"/>
    <lineage>
        <taxon>Bacteria</taxon>
        <taxon>Pseudomonadati</taxon>
        <taxon>Pseudomonadota</taxon>
        <taxon>Alphaproteobacteria</taxon>
        <taxon>Rhodobacterales</taxon>
        <taxon>Paracoccaceae</taxon>
        <taxon>Roseinatronobacter</taxon>
    </lineage>
</organism>
<keyword evidence="1" id="KW-1133">Transmembrane helix</keyword>
<dbReference type="EMBL" id="LJSG01000013">
    <property type="protein sequence ID" value="KPP91900.1"/>
    <property type="molecule type" value="Genomic_DNA"/>
</dbReference>
<dbReference type="RefSeq" id="WP_072246458.1">
    <property type="nucleotide sequence ID" value="NZ_FBYC01000004.1"/>
</dbReference>
<accession>A0A0P7WM32</accession>
<dbReference type="AlphaFoldDB" id="A0A0P7WM32"/>
<feature type="transmembrane region" description="Helical" evidence="1">
    <location>
        <begin position="109"/>
        <end position="129"/>
    </location>
</feature>
<name>A0A0P7WM32_9RHOB</name>
<dbReference type="STRING" id="1666912.Ga0058931_2308"/>
<reference evidence="3 4" key="1">
    <citation type="submission" date="2015-09" db="EMBL/GenBank/DDBJ databases">
        <title>Identification and resolution of microdiversity through metagenomic sequencing of parallel consortia.</title>
        <authorList>
            <person name="Nelson W.C."/>
            <person name="Romine M.F."/>
            <person name="Lindemann S.R."/>
        </authorList>
    </citation>
    <scope>NUCLEOTIDE SEQUENCE [LARGE SCALE GENOMIC DNA]</scope>
    <source>
        <strain evidence="3">HL-91</strain>
    </source>
</reference>
<keyword evidence="1" id="KW-0812">Transmembrane</keyword>
<comment type="caution">
    <text evidence="3">The sequence shown here is derived from an EMBL/GenBank/DDBJ whole genome shotgun (WGS) entry which is preliminary data.</text>
</comment>
<dbReference type="PATRIC" id="fig|1666912.4.peg.1532"/>
<evidence type="ECO:0000313" key="5">
    <source>
        <dbReference type="Proteomes" id="UP000182045"/>
    </source>
</evidence>
<dbReference type="Proteomes" id="UP000050413">
    <property type="component" value="Unassembled WGS sequence"/>
</dbReference>
<evidence type="ECO:0000313" key="3">
    <source>
        <dbReference type="EMBL" id="KPP91900.1"/>
    </source>
</evidence>
<dbReference type="OrthoDB" id="7822309at2"/>
<dbReference type="Proteomes" id="UP000182045">
    <property type="component" value="Unassembled WGS sequence"/>
</dbReference>
<proteinExistence type="predicted"/>
<protein>
    <submittedName>
        <fullName evidence="3">Uncharacterized protein</fullName>
    </submittedName>
</protein>
<gene>
    <name evidence="2" type="ORF">Ga0058931_2308</name>
    <name evidence="3" type="ORF">HLUCCA05_01915</name>
</gene>
<evidence type="ECO:0000313" key="2">
    <source>
        <dbReference type="EMBL" id="CUX82326.1"/>
    </source>
</evidence>
<evidence type="ECO:0000313" key="4">
    <source>
        <dbReference type="Proteomes" id="UP000050413"/>
    </source>
</evidence>
<sequence length="344" mass="36815">MTALDKYRKLEGLGLWSARVEDQRREVVVNFGDATLVISDSRSMQVLSHWSLPAVRRRNPRERPALYSPDGDGAEVLELDDDWLIEALEVVQAALAPPRRWRDRLGGKVYAAFAVAALVGVAVLFPPALERHTATVLPWTTRHEIGSALVADLQAQGAQLCTASQGRAALDALQRQVLEQPARVHVLQDTPAARVTGLPGGVFVIDARLLDMADSPEALAGALVLAQARLRMGDPVAPVLGHIGVLRTLGLLTSGTVPTEALSGYAGPFMRADAPLPDVAQLLSRFQALDLSARAFADNPEALDPDVGPLLPDLRKGDPLAGAAPSRALLSDGQWVSLQNICVF</sequence>
<evidence type="ECO:0000256" key="1">
    <source>
        <dbReference type="SAM" id="Phobius"/>
    </source>
</evidence>
<keyword evidence="1" id="KW-0472">Membrane</keyword>
<dbReference type="EMBL" id="FBYC01000004">
    <property type="protein sequence ID" value="CUX82326.1"/>
    <property type="molecule type" value="Genomic_DNA"/>
</dbReference>
<reference evidence="2 5" key="2">
    <citation type="submission" date="2016-01" db="EMBL/GenBank/DDBJ databases">
        <authorList>
            <person name="Varghese N."/>
        </authorList>
    </citation>
    <scope>NUCLEOTIDE SEQUENCE [LARGE SCALE GENOMIC DNA]</scope>
    <source>
        <strain evidence="2 5">HL-91</strain>
    </source>
</reference>